<dbReference type="InterPro" id="IPR011701">
    <property type="entry name" value="MFS"/>
</dbReference>
<accession>A0AAD6BX54</accession>
<dbReference type="GO" id="GO:0022857">
    <property type="term" value="F:transmembrane transporter activity"/>
    <property type="evidence" value="ECO:0007669"/>
    <property type="project" value="InterPro"/>
</dbReference>
<feature type="transmembrane region" description="Helical" evidence="6">
    <location>
        <begin position="364"/>
        <end position="386"/>
    </location>
</feature>
<name>A0AAD6BX54_9EURO</name>
<feature type="transmembrane region" description="Helical" evidence="6">
    <location>
        <begin position="320"/>
        <end position="344"/>
    </location>
</feature>
<feature type="transmembrane region" description="Helical" evidence="6">
    <location>
        <begin position="498"/>
        <end position="520"/>
    </location>
</feature>
<evidence type="ECO:0000313" key="8">
    <source>
        <dbReference type="EMBL" id="KAJ5432957.1"/>
    </source>
</evidence>
<dbReference type="EMBL" id="JAPVEA010000009">
    <property type="protein sequence ID" value="KAJ5432957.1"/>
    <property type="molecule type" value="Genomic_DNA"/>
</dbReference>
<evidence type="ECO:0000256" key="3">
    <source>
        <dbReference type="ARBA" id="ARBA00022989"/>
    </source>
</evidence>
<feature type="transmembrane region" description="Helical" evidence="6">
    <location>
        <begin position="164"/>
        <end position="182"/>
    </location>
</feature>
<reference evidence="8" key="2">
    <citation type="journal article" date="2023" name="IMA Fungus">
        <title>Comparative genomic study of the Penicillium genus elucidates a diverse pangenome and 15 lateral gene transfer events.</title>
        <authorList>
            <person name="Petersen C."/>
            <person name="Sorensen T."/>
            <person name="Nielsen M.R."/>
            <person name="Sondergaard T.E."/>
            <person name="Sorensen J.L."/>
            <person name="Fitzpatrick D.A."/>
            <person name="Frisvad J.C."/>
            <person name="Nielsen K.L."/>
        </authorList>
    </citation>
    <scope>NUCLEOTIDE SEQUENCE</scope>
    <source>
        <strain evidence="8">IBT 16125</strain>
    </source>
</reference>
<keyword evidence="3 6" id="KW-1133">Transmembrane helix</keyword>
<gene>
    <name evidence="8" type="ORF">N7458_012113</name>
</gene>
<feature type="region of interest" description="Disordered" evidence="5">
    <location>
        <begin position="1"/>
        <end position="29"/>
    </location>
</feature>
<evidence type="ECO:0000256" key="2">
    <source>
        <dbReference type="ARBA" id="ARBA00022692"/>
    </source>
</evidence>
<organism evidence="8 9">
    <name type="scientific">Penicillium daleae</name>
    <dbReference type="NCBI Taxonomy" id="63821"/>
    <lineage>
        <taxon>Eukaryota</taxon>
        <taxon>Fungi</taxon>
        <taxon>Dikarya</taxon>
        <taxon>Ascomycota</taxon>
        <taxon>Pezizomycotina</taxon>
        <taxon>Eurotiomycetes</taxon>
        <taxon>Eurotiomycetidae</taxon>
        <taxon>Eurotiales</taxon>
        <taxon>Aspergillaceae</taxon>
        <taxon>Penicillium</taxon>
    </lineage>
</organism>
<comment type="subcellular location">
    <subcellularLocation>
        <location evidence="1">Membrane</location>
        <topology evidence="1">Multi-pass membrane protein</topology>
    </subcellularLocation>
</comment>
<evidence type="ECO:0000256" key="1">
    <source>
        <dbReference type="ARBA" id="ARBA00004141"/>
    </source>
</evidence>
<evidence type="ECO:0000313" key="9">
    <source>
        <dbReference type="Proteomes" id="UP001213681"/>
    </source>
</evidence>
<dbReference type="SUPFAM" id="SSF103473">
    <property type="entry name" value="MFS general substrate transporter"/>
    <property type="match status" value="1"/>
</dbReference>
<dbReference type="GeneID" id="81605738"/>
<dbReference type="AlphaFoldDB" id="A0AAD6BX54"/>
<feature type="transmembrane region" description="Helical" evidence="6">
    <location>
        <begin position="472"/>
        <end position="492"/>
    </location>
</feature>
<dbReference type="PANTHER" id="PTHR23502">
    <property type="entry name" value="MAJOR FACILITATOR SUPERFAMILY"/>
    <property type="match status" value="1"/>
</dbReference>
<sequence length="550" mass="60865">MSEEKQIDKAGKSDGLGPSSEKTPVTVEKGDHHLVCDAGGSPNGTKVHPQPTNDPLDPLNWPKMQKHVILAIVMLKYFLFTYLTTTTVPSFPEIQDQYQISYSQVNWTVAIPALGLSVGPLIWSSLSDIYGRRLIFLVGTTIALVSTIGAAVADNYSGYMAARFFQGFGVSPASTVGMAVVNDLFFDYERGQKLGLWVLAIDSGLLLGPTLGGFLDLVSAAWINWFNAILFAVLLVLELFFMPETLYPRQRMLLHQGSTITSNPTLTEKQGILGPESTTEVMFSEDLNSDLRRTKRLPFINLRPVPGMRHPKPWDSITRFFITFMFPTVSIAVIGYSFVWYWWVLSVITMVPAAYASYTPLIQGLLFLGLLLGTVISEIFCSGRLSDYIVEKLAKKRGNVRVAEMRLWLAYPALVITAVGSILWGSSVDKEYHWMVGQVAFFLFAAGIQIGNTVTTSYIVDCYPLQSTSVITFYAVFLNLSAFINPFFIAPWQASSGWTWTFTSQGLIVLFGGALLFGGLHKYGGLMRSNGSQPTWVNPEYDTVVEVSAE</sequence>
<dbReference type="InterPro" id="IPR036259">
    <property type="entry name" value="MFS_trans_sf"/>
</dbReference>
<dbReference type="PANTHER" id="PTHR23502:SF139">
    <property type="entry name" value="MAJOR FACILITATOR SUPERFAMILY (MFS) PROFILE DOMAIN-CONTAINING PROTEIN-RELATED"/>
    <property type="match status" value="1"/>
</dbReference>
<keyword evidence="2 6" id="KW-0812">Transmembrane</keyword>
<dbReference type="Gene3D" id="1.20.1720.10">
    <property type="entry name" value="Multidrug resistance protein D"/>
    <property type="match status" value="1"/>
</dbReference>
<evidence type="ECO:0000256" key="4">
    <source>
        <dbReference type="ARBA" id="ARBA00023136"/>
    </source>
</evidence>
<evidence type="ECO:0000256" key="5">
    <source>
        <dbReference type="SAM" id="MobiDB-lite"/>
    </source>
</evidence>
<feature type="domain" description="Major facilitator superfamily (MFS) profile" evidence="7">
    <location>
        <begin position="69"/>
        <end position="530"/>
    </location>
</feature>
<dbReference type="PROSITE" id="PS50850">
    <property type="entry name" value="MFS"/>
    <property type="match status" value="1"/>
</dbReference>
<dbReference type="Proteomes" id="UP001213681">
    <property type="component" value="Unassembled WGS sequence"/>
</dbReference>
<reference evidence="8" key="1">
    <citation type="submission" date="2022-12" db="EMBL/GenBank/DDBJ databases">
        <authorList>
            <person name="Petersen C."/>
        </authorList>
    </citation>
    <scope>NUCLEOTIDE SEQUENCE</scope>
    <source>
        <strain evidence="8">IBT 16125</strain>
    </source>
</reference>
<feature type="transmembrane region" description="Helical" evidence="6">
    <location>
        <begin position="221"/>
        <end position="242"/>
    </location>
</feature>
<keyword evidence="9" id="KW-1185">Reference proteome</keyword>
<dbReference type="RefSeq" id="XP_056760249.1">
    <property type="nucleotide sequence ID" value="XM_056915495.1"/>
</dbReference>
<feature type="transmembrane region" description="Helical" evidence="6">
    <location>
        <begin position="407"/>
        <end position="427"/>
    </location>
</feature>
<feature type="transmembrane region" description="Helical" evidence="6">
    <location>
        <begin position="134"/>
        <end position="152"/>
    </location>
</feature>
<comment type="caution">
    <text evidence="8">The sequence shown here is derived from an EMBL/GenBank/DDBJ whole genome shotgun (WGS) entry which is preliminary data.</text>
</comment>
<feature type="compositionally biased region" description="Basic and acidic residues" evidence="5">
    <location>
        <begin position="1"/>
        <end position="12"/>
    </location>
</feature>
<keyword evidence="4 6" id="KW-0472">Membrane</keyword>
<dbReference type="Gene3D" id="1.20.1250.20">
    <property type="entry name" value="MFS general substrate transporter like domains"/>
    <property type="match status" value="1"/>
</dbReference>
<protein>
    <recommendedName>
        <fullName evidence="7">Major facilitator superfamily (MFS) profile domain-containing protein</fullName>
    </recommendedName>
</protein>
<feature type="transmembrane region" description="Helical" evidence="6">
    <location>
        <begin position="439"/>
        <end position="460"/>
    </location>
</feature>
<feature type="transmembrane region" description="Helical" evidence="6">
    <location>
        <begin position="105"/>
        <end position="122"/>
    </location>
</feature>
<dbReference type="InterPro" id="IPR020846">
    <property type="entry name" value="MFS_dom"/>
</dbReference>
<dbReference type="GO" id="GO:0005886">
    <property type="term" value="C:plasma membrane"/>
    <property type="evidence" value="ECO:0007669"/>
    <property type="project" value="TreeGrafter"/>
</dbReference>
<proteinExistence type="predicted"/>
<evidence type="ECO:0000256" key="6">
    <source>
        <dbReference type="SAM" id="Phobius"/>
    </source>
</evidence>
<feature type="transmembrane region" description="Helical" evidence="6">
    <location>
        <begin position="194"/>
        <end position="215"/>
    </location>
</feature>
<evidence type="ECO:0000259" key="7">
    <source>
        <dbReference type="PROSITE" id="PS50850"/>
    </source>
</evidence>
<dbReference type="Pfam" id="PF07690">
    <property type="entry name" value="MFS_1"/>
    <property type="match status" value="1"/>
</dbReference>
<feature type="transmembrane region" description="Helical" evidence="6">
    <location>
        <begin position="68"/>
        <end position="85"/>
    </location>
</feature>